<proteinExistence type="predicted"/>
<gene>
    <name evidence="2" type="ORF">TRAPUB_11287</name>
</gene>
<accession>A0A1M2VX42</accession>
<evidence type="ECO:0000313" key="3">
    <source>
        <dbReference type="Proteomes" id="UP000184267"/>
    </source>
</evidence>
<reference evidence="2 3" key="1">
    <citation type="submission" date="2016-10" db="EMBL/GenBank/DDBJ databases">
        <title>Genome sequence of the basidiomycete white-rot fungus Trametes pubescens.</title>
        <authorList>
            <person name="Makela M.R."/>
            <person name="Granchi Z."/>
            <person name="Peng M."/>
            <person name="De Vries R.P."/>
            <person name="Grigoriev I."/>
            <person name="Riley R."/>
            <person name="Hilden K."/>
        </authorList>
    </citation>
    <scope>NUCLEOTIDE SEQUENCE [LARGE SCALE GENOMIC DNA]</scope>
    <source>
        <strain evidence="2 3">FBCC735</strain>
    </source>
</reference>
<evidence type="ECO:0000256" key="1">
    <source>
        <dbReference type="SAM" id="MobiDB-lite"/>
    </source>
</evidence>
<dbReference type="Proteomes" id="UP000184267">
    <property type="component" value="Unassembled WGS sequence"/>
</dbReference>
<dbReference type="EMBL" id="MNAD01000515">
    <property type="protein sequence ID" value="OJT12177.1"/>
    <property type="molecule type" value="Genomic_DNA"/>
</dbReference>
<sequence length="64" mass="6578">MPDVGKDAFLNGLGALTSQSRPSTLIGRLCTTDHAHTPGTSPALQLVRSDSGADVLGTSDDDCH</sequence>
<feature type="region of interest" description="Disordered" evidence="1">
    <location>
        <begin position="31"/>
        <end position="64"/>
    </location>
</feature>
<keyword evidence="3" id="KW-1185">Reference proteome</keyword>
<dbReference type="AlphaFoldDB" id="A0A1M2VX42"/>
<organism evidence="2 3">
    <name type="scientific">Trametes pubescens</name>
    <name type="common">White-rot fungus</name>
    <dbReference type="NCBI Taxonomy" id="154538"/>
    <lineage>
        <taxon>Eukaryota</taxon>
        <taxon>Fungi</taxon>
        <taxon>Dikarya</taxon>
        <taxon>Basidiomycota</taxon>
        <taxon>Agaricomycotina</taxon>
        <taxon>Agaricomycetes</taxon>
        <taxon>Polyporales</taxon>
        <taxon>Polyporaceae</taxon>
        <taxon>Trametes</taxon>
    </lineage>
</organism>
<evidence type="ECO:0000313" key="2">
    <source>
        <dbReference type="EMBL" id="OJT12177.1"/>
    </source>
</evidence>
<name>A0A1M2VX42_TRAPU</name>
<comment type="caution">
    <text evidence="2">The sequence shown here is derived from an EMBL/GenBank/DDBJ whole genome shotgun (WGS) entry which is preliminary data.</text>
</comment>
<protein>
    <submittedName>
        <fullName evidence="2">Uncharacterized protein</fullName>
    </submittedName>
</protein>